<feature type="transmembrane region" description="Helical" evidence="1">
    <location>
        <begin position="181"/>
        <end position="199"/>
    </location>
</feature>
<organism evidence="2 3">
    <name type="scientific">Coniosporium apollinis (strain CBS 100218)</name>
    <name type="common">Rock-inhabiting black yeast</name>
    <dbReference type="NCBI Taxonomy" id="1168221"/>
    <lineage>
        <taxon>Eukaryota</taxon>
        <taxon>Fungi</taxon>
        <taxon>Dikarya</taxon>
        <taxon>Ascomycota</taxon>
        <taxon>Pezizomycotina</taxon>
        <taxon>Dothideomycetes</taxon>
        <taxon>Dothideomycetes incertae sedis</taxon>
        <taxon>Coniosporium</taxon>
    </lineage>
</organism>
<gene>
    <name evidence="2" type="ORF">W97_01712</name>
</gene>
<dbReference type="EMBL" id="JH767559">
    <property type="protein sequence ID" value="EON62490.1"/>
    <property type="molecule type" value="Genomic_DNA"/>
</dbReference>
<dbReference type="RefSeq" id="XP_007777807.1">
    <property type="nucleotide sequence ID" value="XM_007779617.1"/>
</dbReference>
<dbReference type="GeneID" id="19899023"/>
<dbReference type="HOGENOM" id="CLU_1065639_0_0_1"/>
<sequence length="261" mass="29592">MLEMQSLKITSRAGARPKSTRAPWDFQSANLFVFTTLAIGFYVQSSSWIYREHEAVCANIKNLNGTLATYTAIEHNDTIVDQKVLRQITDLTSTVTFSEAVKPSNVWLACMLANTVSGFILSLIFIATAALTLLPSIPAAPSACYSAVVTLWLIPGFFYLLDPLLQLWTYKYADIIEAQSLCRIIAYCYLAAVSWCLFWQSIPWRPAKVTCWKEVTEEQVANGVRRNVTRAKEYYVTEHYEIKFEPVTEGRRRWPCGFDAV</sequence>
<keyword evidence="1" id="KW-0472">Membrane</keyword>
<evidence type="ECO:0000313" key="3">
    <source>
        <dbReference type="Proteomes" id="UP000016924"/>
    </source>
</evidence>
<reference evidence="3" key="1">
    <citation type="submission" date="2012-06" db="EMBL/GenBank/DDBJ databases">
        <title>The genome sequence of Coniosporium apollinis CBS 100218.</title>
        <authorList>
            <consortium name="The Broad Institute Genome Sequencing Platform"/>
            <person name="Cuomo C."/>
            <person name="Gorbushina A."/>
            <person name="Noack S."/>
            <person name="Walker B."/>
            <person name="Young S.K."/>
            <person name="Zeng Q."/>
            <person name="Gargeya S."/>
            <person name="Fitzgerald M."/>
            <person name="Haas B."/>
            <person name="Abouelleil A."/>
            <person name="Alvarado L."/>
            <person name="Arachchi H.M."/>
            <person name="Berlin A.M."/>
            <person name="Chapman S.B."/>
            <person name="Goldberg J."/>
            <person name="Griggs A."/>
            <person name="Gujja S."/>
            <person name="Hansen M."/>
            <person name="Howarth C."/>
            <person name="Imamovic A."/>
            <person name="Larimer J."/>
            <person name="McCowan C."/>
            <person name="Montmayeur A."/>
            <person name="Murphy C."/>
            <person name="Neiman D."/>
            <person name="Pearson M."/>
            <person name="Priest M."/>
            <person name="Roberts A."/>
            <person name="Saif S."/>
            <person name="Shea T."/>
            <person name="Sisk P."/>
            <person name="Sykes S."/>
            <person name="Wortman J."/>
            <person name="Nusbaum C."/>
            <person name="Birren B."/>
        </authorList>
    </citation>
    <scope>NUCLEOTIDE SEQUENCE [LARGE SCALE GENOMIC DNA]</scope>
    <source>
        <strain evidence="3">CBS 100218</strain>
    </source>
</reference>
<evidence type="ECO:0000313" key="2">
    <source>
        <dbReference type="EMBL" id="EON62490.1"/>
    </source>
</evidence>
<proteinExistence type="predicted"/>
<keyword evidence="1" id="KW-0812">Transmembrane</keyword>
<keyword evidence="1" id="KW-1133">Transmembrane helix</keyword>
<dbReference type="AlphaFoldDB" id="R7YKR5"/>
<name>R7YKR5_CONA1</name>
<feature type="transmembrane region" description="Helical" evidence="1">
    <location>
        <begin position="106"/>
        <end position="131"/>
    </location>
</feature>
<evidence type="ECO:0000256" key="1">
    <source>
        <dbReference type="SAM" id="Phobius"/>
    </source>
</evidence>
<feature type="transmembrane region" description="Helical" evidence="1">
    <location>
        <begin position="143"/>
        <end position="161"/>
    </location>
</feature>
<dbReference type="OrthoDB" id="10339187at2759"/>
<protein>
    <submittedName>
        <fullName evidence="2">Uncharacterized protein</fullName>
    </submittedName>
</protein>
<keyword evidence="3" id="KW-1185">Reference proteome</keyword>
<dbReference type="Proteomes" id="UP000016924">
    <property type="component" value="Unassembled WGS sequence"/>
</dbReference>
<accession>R7YKR5</accession>